<name>A0A8T0SLU0_PANVG</name>
<comment type="caution">
    <text evidence="2">The sequence shown here is derived from an EMBL/GenBank/DDBJ whole genome shotgun (WGS) entry which is preliminary data.</text>
</comment>
<accession>A0A8T0SLU0</accession>
<proteinExistence type="predicted"/>
<sequence>MRWSATAPLHRRAAPRAAERPASPWLESASGCCRRKEARGPDARGMALWGGRWLQAPQQQLALQSFGEMPMRPEQVPCLSTKMVMCRASDLLNIQSEAFQQSFRYFLISLLGRTA</sequence>
<reference evidence="2" key="1">
    <citation type="submission" date="2020-05" db="EMBL/GenBank/DDBJ databases">
        <title>WGS assembly of Panicum virgatum.</title>
        <authorList>
            <person name="Lovell J.T."/>
            <person name="Jenkins J."/>
            <person name="Shu S."/>
            <person name="Juenger T.E."/>
            <person name="Schmutz J."/>
        </authorList>
    </citation>
    <scope>NUCLEOTIDE SEQUENCE</scope>
    <source>
        <strain evidence="2">AP13</strain>
    </source>
</reference>
<gene>
    <name evidence="2" type="ORF">PVAP13_5KG309607</name>
</gene>
<organism evidence="2 3">
    <name type="scientific">Panicum virgatum</name>
    <name type="common">Blackwell switchgrass</name>
    <dbReference type="NCBI Taxonomy" id="38727"/>
    <lineage>
        <taxon>Eukaryota</taxon>
        <taxon>Viridiplantae</taxon>
        <taxon>Streptophyta</taxon>
        <taxon>Embryophyta</taxon>
        <taxon>Tracheophyta</taxon>
        <taxon>Spermatophyta</taxon>
        <taxon>Magnoliopsida</taxon>
        <taxon>Liliopsida</taxon>
        <taxon>Poales</taxon>
        <taxon>Poaceae</taxon>
        <taxon>PACMAD clade</taxon>
        <taxon>Panicoideae</taxon>
        <taxon>Panicodae</taxon>
        <taxon>Paniceae</taxon>
        <taxon>Panicinae</taxon>
        <taxon>Panicum</taxon>
        <taxon>Panicum sect. Hiantes</taxon>
    </lineage>
</organism>
<evidence type="ECO:0000313" key="2">
    <source>
        <dbReference type="EMBL" id="KAG2597973.1"/>
    </source>
</evidence>
<dbReference type="AlphaFoldDB" id="A0A8T0SLU0"/>
<evidence type="ECO:0000256" key="1">
    <source>
        <dbReference type="SAM" id="MobiDB-lite"/>
    </source>
</evidence>
<feature type="region of interest" description="Disordered" evidence="1">
    <location>
        <begin position="1"/>
        <end position="23"/>
    </location>
</feature>
<keyword evidence="3" id="KW-1185">Reference proteome</keyword>
<dbReference type="Proteomes" id="UP000823388">
    <property type="component" value="Chromosome 5K"/>
</dbReference>
<evidence type="ECO:0000313" key="3">
    <source>
        <dbReference type="Proteomes" id="UP000823388"/>
    </source>
</evidence>
<protein>
    <submittedName>
        <fullName evidence="2">Uncharacterized protein</fullName>
    </submittedName>
</protein>
<dbReference type="EMBL" id="CM029045">
    <property type="protein sequence ID" value="KAG2597973.1"/>
    <property type="molecule type" value="Genomic_DNA"/>
</dbReference>